<dbReference type="AlphaFoldDB" id="A0AAV3XVG1"/>
<organism evidence="1 2">
    <name type="scientific">Plakobranchus ocellatus</name>
    <dbReference type="NCBI Taxonomy" id="259542"/>
    <lineage>
        <taxon>Eukaryota</taxon>
        <taxon>Metazoa</taxon>
        <taxon>Spiralia</taxon>
        <taxon>Lophotrochozoa</taxon>
        <taxon>Mollusca</taxon>
        <taxon>Gastropoda</taxon>
        <taxon>Heterobranchia</taxon>
        <taxon>Euthyneura</taxon>
        <taxon>Panpulmonata</taxon>
        <taxon>Sacoglossa</taxon>
        <taxon>Placobranchoidea</taxon>
        <taxon>Plakobranchidae</taxon>
        <taxon>Plakobranchus</taxon>
    </lineage>
</organism>
<dbReference type="Proteomes" id="UP000735302">
    <property type="component" value="Unassembled WGS sequence"/>
</dbReference>
<reference evidence="1 2" key="1">
    <citation type="journal article" date="2021" name="Elife">
        <title>Chloroplast acquisition without the gene transfer in kleptoplastic sea slugs, Plakobranchus ocellatus.</title>
        <authorList>
            <person name="Maeda T."/>
            <person name="Takahashi S."/>
            <person name="Yoshida T."/>
            <person name="Shimamura S."/>
            <person name="Takaki Y."/>
            <person name="Nagai Y."/>
            <person name="Toyoda A."/>
            <person name="Suzuki Y."/>
            <person name="Arimoto A."/>
            <person name="Ishii H."/>
            <person name="Satoh N."/>
            <person name="Nishiyama T."/>
            <person name="Hasebe M."/>
            <person name="Maruyama T."/>
            <person name="Minagawa J."/>
            <person name="Obokata J."/>
            <person name="Shigenobu S."/>
        </authorList>
    </citation>
    <scope>NUCLEOTIDE SEQUENCE [LARGE SCALE GENOMIC DNA]</scope>
</reference>
<protein>
    <submittedName>
        <fullName evidence="1">Uncharacterized protein</fullName>
    </submittedName>
</protein>
<evidence type="ECO:0000313" key="1">
    <source>
        <dbReference type="EMBL" id="GFN78980.1"/>
    </source>
</evidence>
<accession>A0AAV3XVG1</accession>
<comment type="caution">
    <text evidence="1">The sequence shown here is derived from an EMBL/GenBank/DDBJ whole genome shotgun (WGS) entry which is preliminary data.</text>
</comment>
<gene>
    <name evidence="1" type="ORF">PoB_000548600</name>
</gene>
<sequence length="89" mass="9905">MLWQLLDKNLFKYEAWLVLPKSMLSINSDGLESPKPFKLRRAVARSQSVRPYAVAQNVLIVLYLSVVGGDVRTDSALLAVLVSNAATTW</sequence>
<name>A0AAV3XVG1_9GAST</name>
<dbReference type="EMBL" id="BLXT01000624">
    <property type="protein sequence ID" value="GFN78980.1"/>
    <property type="molecule type" value="Genomic_DNA"/>
</dbReference>
<evidence type="ECO:0000313" key="2">
    <source>
        <dbReference type="Proteomes" id="UP000735302"/>
    </source>
</evidence>
<proteinExistence type="predicted"/>
<keyword evidence="2" id="KW-1185">Reference proteome</keyword>